<accession>A0A1W6MJC3</accession>
<evidence type="ECO:0000256" key="1">
    <source>
        <dbReference type="ARBA" id="ARBA00022737"/>
    </source>
</evidence>
<sequence length="274" mass="30772">MKKRTVLGVVLLLIAVASSLYLAYRNAQLEDELEEEAVANSVAADSAYTQEVQKIDSLLYAGDYQAAAEGYENIGSGNQSTDLDLELRRKVATNFLALSKRAQSSSASTFMSTSSSEDSNLDMRDADSLRFELEKANLRLVKAQSELKRRSFGQYLNFESSKGNQMHYVGQVKNGKANGEGIAILDSGSLYEGQWKDNMRHGQGKFFWSDGQYYVGNYENDMRSGEGSYFWLNGDKYVGEWENDKRNGYGKFFNKSKELLASGIWKEDDLVEED</sequence>
<dbReference type="Pfam" id="PF02493">
    <property type="entry name" value="MORN"/>
    <property type="match status" value="4"/>
</dbReference>
<dbReference type="STRING" id="331648.BST97_06585"/>
<dbReference type="Gene3D" id="2.20.110.10">
    <property type="entry name" value="Histone H3 K4-specific methyltransferase SET7/9 N-terminal domain"/>
    <property type="match status" value="2"/>
</dbReference>
<evidence type="ECO:0000313" key="2">
    <source>
        <dbReference type="EMBL" id="ARN77690.1"/>
    </source>
</evidence>
<dbReference type="Proteomes" id="UP000193431">
    <property type="component" value="Chromosome"/>
</dbReference>
<dbReference type="OrthoDB" id="1097666at2"/>
<dbReference type="PANTHER" id="PTHR43215">
    <property type="entry name" value="RADIAL SPOKE HEAD 1 HOMOLOG"/>
    <property type="match status" value="1"/>
</dbReference>
<gene>
    <name evidence="2" type="ORF">BST97_06585</name>
</gene>
<organism evidence="2 3">
    <name type="scientific">Nonlabens spongiae</name>
    <dbReference type="NCBI Taxonomy" id="331648"/>
    <lineage>
        <taxon>Bacteria</taxon>
        <taxon>Pseudomonadati</taxon>
        <taxon>Bacteroidota</taxon>
        <taxon>Flavobacteriia</taxon>
        <taxon>Flavobacteriales</taxon>
        <taxon>Flavobacteriaceae</taxon>
        <taxon>Nonlabens</taxon>
    </lineage>
</organism>
<proteinExistence type="predicted"/>
<dbReference type="AlphaFoldDB" id="A0A1W6MJC3"/>
<evidence type="ECO:0008006" key="4">
    <source>
        <dbReference type="Google" id="ProtNLM"/>
    </source>
</evidence>
<dbReference type="PANTHER" id="PTHR43215:SF14">
    <property type="entry name" value="RADIAL SPOKE HEAD 1 HOMOLOG"/>
    <property type="match status" value="1"/>
</dbReference>
<dbReference type="SUPFAM" id="SSF82185">
    <property type="entry name" value="Histone H3 K4-specific methyltransferase SET7/9 N-terminal domain"/>
    <property type="match status" value="1"/>
</dbReference>
<name>A0A1W6MJC3_9FLAO</name>
<dbReference type="InterPro" id="IPR003409">
    <property type="entry name" value="MORN"/>
</dbReference>
<evidence type="ECO:0000313" key="3">
    <source>
        <dbReference type="Proteomes" id="UP000193431"/>
    </source>
</evidence>
<reference evidence="2 3" key="1">
    <citation type="submission" date="2016-11" db="EMBL/GenBank/DDBJ databases">
        <title>Trade-off between light-utilization and light-protection in marine flavobacteria.</title>
        <authorList>
            <person name="Kumagai Y."/>
        </authorList>
    </citation>
    <scope>NUCLEOTIDE SEQUENCE [LARGE SCALE GENOMIC DNA]</scope>
    <source>
        <strain evidence="2 3">JCM 13191</strain>
    </source>
</reference>
<keyword evidence="1" id="KW-0677">Repeat</keyword>
<keyword evidence="3" id="KW-1185">Reference proteome</keyword>
<dbReference type="RefSeq" id="WP_085766490.1">
    <property type="nucleotide sequence ID" value="NZ_CP019344.1"/>
</dbReference>
<dbReference type="EMBL" id="CP019344">
    <property type="protein sequence ID" value="ARN77690.1"/>
    <property type="molecule type" value="Genomic_DNA"/>
</dbReference>
<protein>
    <recommendedName>
        <fullName evidence="4">MORN repeat-containing protein</fullName>
    </recommendedName>
</protein>
<dbReference type="SMART" id="SM00698">
    <property type="entry name" value="MORN"/>
    <property type="match status" value="3"/>
</dbReference>